<gene>
    <name evidence="9" type="ORF">F4694_003173</name>
</gene>
<feature type="transmembrane region" description="Helical" evidence="7">
    <location>
        <begin position="101"/>
        <end position="125"/>
    </location>
</feature>
<feature type="transmembrane region" description="Helical" evidence="7">
    <location>
        <begin position="137"/>
        <end position="159"/>
    </location>
</feature>
<dbReference type="PANTHER" id="PTHR23504">
    <property type="entry name" value="MAJOR FACILITATOR SUPERFAMILY DOMAIN-CONTAINING PROTEIN 10"/>
    <property type="match status" value="1"/>
</dbReference>
<reference evidence="10" key="2">
    <citation type="submission" date="2020-08" db="EMBL/GenBank/DDBJ databases">
        <title>The Agave Microbiome: Exploring the role of microbial communities in plant adaptations to desert environments.</title>
        <authorList>
            <person name="Partida-Martinez L.P."/>
        </authorList>
    </citation>
    <scope>NUCLEOTIDE SEQUENCE [LARGE SCALE GENOMIC DNA]</scope>
    <source>
        <strain evidence="10">AT2.8</strain>
    </source>
</reference>
<comment type="caution">
    <text evidence="9">The sequence shown here is derived from an EMBL/GenBank/DDBJ whole genome shotgun (WGS) entry which is preliminary data.</text>
</comment>
<dbReference type="EMBL" id="JACCBX010000006">
    <property type="protein sequence ID" value="NYE06393.1"/>
    <property type="molecule type" value="Genomic_DNA"/>
</dbReference>
<dbReference type="PRINTS" id="PR01035">
    <property type="entry name" value="TCRTETA"/>
</dbReference>
<keyword evidence="4 7" id="KW-0812">Transmembrane</keyword>
<evidence type="ECO:0000256" key="3">
    <source>
        <dbReference type="ARBA" id="ARBA00022448"/>
    </source>
</evidence>
<reference evidence="10" key="1">
    <citation type="submission" date="2020-07" db="EMBL/GenBank/DDBJ databases">
        <authorList>
            <person name="Partida-Martinez L."/>
            <person name="Huntemann M."/>
            <person name="Clum A."/>
            <person name="Wang J."/>
            <person name="Palaniappan K."/>
            <person name="Ritter S."/>
            <person name="Chen I.-M."/>
            <person name="Stamatis D."/>
            <person name="Reddy T."/>
            <person name="O'Malley R."/>
            <person name="Daum C."/>
            <person name="Shapiro N."/>
            <person name="Ivanova N."/>
            <person name="Kyrpides N."/>
            <person name="Woyke T."/>
        </authorList>
    </citation>
    <scope>NUCLEOTIDE SEQUENCE [LARGE SCALE GENOMIC DNA]</scope>
    <source>
        <strain evidence="10">AT2.8</strain>
    </source>
</reference>
<dbReference type="PROSITE" id="PS00216">
    <property type="entry name" value="SUGAR_TRANSPORT_1"/>
    <property type="match status" value="1"/>
</dbReference>
<evidence type="ECO:0000256" key="5">
    <source>
        <dbReference type="ARBA" id="ARBA00022989"/>
    </source>
</evidence>
<evidence type="ECO:0000259" key="8">
    <source>
        <dbReference type="PROSITE" id="PS50850"/>
    </source>
</evidence>
<evidence type="ECO:0000313" key="10">
    <source>
        <dbReference type="Proteomes" id="UP000548423"/>
    </source>
</evidence>
<dbReference type="Gene3D" id="1.20.1250.20">
    <property type="entry name" value="MFS general substrate transporter like domains"/>
    <property type="match status" value="1"/>
</dbReference>
<feature type="transmembrane region" description="Helical" evidence="7">
    <location>
        <begin position="286"/>
        <end position="303"/>
    </location>
</feature>
<protein>
    <submittedName>
        <fullName evidence="9">DHA1 family multidrug resistance protein-like MFS transporter</fullName>
    </submittedName>
</protein>
<evidence type="ECO:0000256" key="1">
    <source>
        <dbReference type="ARBA" id="ARBA00004651"/>
    </source>
</evidence>
<dbReference type="InterPro" id="IPR020846">
    <property type="entry name" value="MFS_dom"/>
</dbReference>
<dbReference type="InterPro" id="IPR001958">
    <property type="entry name" value="Tet-R_TetA/multi-R_MdtG-like"/>
</dbReference>
<evidence type="ECO:0000256" key="4">
    <source>
        <dbReference type="ARBA" id="ARBA00022692"/>
    </source>
</evidence>
<feature type="transmembrane region" description="Helical" evidence="7">
    <location>
        <begin position="12"/>
        <end position="33"/>
    </location>
</feature>
<proteinExistence type="inferred from homology"/>
<dbReference type="Proteomes" id="UP000548423">
    <property type="component" value="Unassembled WGS sequence"/>
</dbReference>
<evidence type="ECO:0000313" key="9">
    <source>
        <dbReference type="EMBL" id="NYE06393.1"/>
    </source>
</evidence>
<dbReference type="InterPro" id="IPR011701">
    <property type="entry name" value="MFS"/>
</dbReference>
<dbReference type="PROSITE" id="PS50850">
    <property type="entry name" value="MFS"/>
    <property type="match status" value="1"/>
</dbReference>
<dbReference type="GO" id="GO:0005886">
    <property type="term" value="C:plasma membrane"/>
    <property type="evidence" value="ECO:0007669"/>
    <property type="project" value="UniProtKB-SubCell"/>
</dbReference>
<feature type="transmembrane region" description="Helical" evidence="7">
    <location>
        <begin position="372"/>
        <end position="391"/>
    </location>
</feature>
<keyword evidence="5 7" id="KW-1133">Transmembrane helix</keyword>
<feature type="domain" description="Major facilitator superfamily (MFS) profile" evidence="8">
    <location>
        <begin position="12"/>
        <end position="395"/>
    </location>
</feature>
<name>A0A852TC78_9BACI</name>
<evidence type="ECO:0000256" key="7">
    <source>
        <dbReference type="SAM" id="Phobius"/>
    </source>
</evidence>
<evidence type="ECO:0000256" key="2">
    <source>
        <dbReference type="ARBA" id="ARBA00007520"/>
    </source>
</evidence>
<dbReference type="GO" id="GO:0022857">
    <property type="term" value="F:transmembrane transporter activity"/>
    <property type="evidence" value="ECO:0007669"/>
    <property type="project" value="InterPro"/>
</dbReference>
<dbReference type="InterPro" id="IPR005829">
    <property type="entry name" value="Sugar_transporter_CS"/>
</dbReference>
<evidence type="ECO:0000256" key="6">
    <source>
        <dbReference type="ARBA" id="ARBA00023136"/>
    </source>
</evidence>
<comment type="similarity">
    <text evidence="2">Belongs to the major facilitator superfamily. TCR/Tet family.</text>
</comment>
<sequence length="409" mass="44377">MQRFIKVKINMPLLILMINTFIALVGVGLAIPVLPKFIVEIGASGKDMGYLVAATGLTQFLFSPLGGKLSDHYGRKIITIIGLSIIAISQFMFSVGTDLWILYLSRFIGGIGVGLLIPATMAYVADVTTIENRGKGMGLLGASISLGFVIGPGIGGFLAEFGIRVPFYASALAAAVAMFVSLLLLPESLSKAQQHEFRNSSLEQNGMVHDIKRSFKVSYFVLLLLVFTMTFGLANFETIFGLYVSEKYEYTPKDISIIMTIAALIGVIIQALLVDKLLQRFDEIRVINVCFFLSALTMVVMLLSGNFLFMLMMNILFILFTSILRPAINTLLSKMAGSEQGFAAGMNNAYSSLGNIIGPSLAGILFDVSFNVPFIFGAVILLGSIVMCVAWNQKARQNSDFVSIISGQK</sequence>
<feature type="transmembrane region" description="Helical" evidence="7">
    <location>
        <begin position="165"/>
        <end position="185"/>
    </location>
</feature>
<dbReference type="InterPro" id="IPR036259">
    <property type="entry name" value="MFS_trans_sf"/>
</dbReference>
<dbReference type="AlphaFoldDB" id="A0A852TC78"/>
<feature type="transmembrane region" description="Helical" evidence="7">
    <location>
        <begin position="48"/>
        <end position="65"/>
    </location>
</feature>
<organism evidence="9 10">
    <name type="scientific">Neobacillus niacini</name>
    <dbReference type="NCBI Taxonomy" id="86668"/>
    <lineage>
        <taxon>Bacteria</taxon>
        <taxon>Bacillati</taxon>
        <taxon>Bacillota</taxon>
        <taxon>Bacilli</taxon>
        <taxon>Bacillales</taxon>
        <taxon>Bacillaceae</taxon>
        <taxon>Neobacillus</taxon>
    </lineage>
</organism>
<keyword evidence="6 7" id="KW-0472">Membrane</keyword>
<dbReference type="Pfam" id="PF07690">
    <property type="entry name" value="MFS_1"/>
    <property type="match status" value="1"/>
</dbReference>
<feature type="transmembrane region" description="Helical" evidence="7">
    <location>
        <begin position="77"/>
        <end position="95"/>
    </location>
</feature>
<feature type="transmembrane region" description="Helical" evidence="7">
    <location>
        <begin position="349"/>
        <end position="366"/>
    </location>
</feature>
<dbReference type="SUPFAM" id="SSF103473">
    <property type="entry name" value="MFS general substrate transporter"/>
    <property type="match status" value="1"/>
</dbReference>
<dbReference type="PANTHER" id="PTHR23504:SF115">
    <property type="entry name" value="MULTIDRUG RESISTANCE PROTEIN 2"/>
    <property type="match status" value="1"/>
</dbReference>
<feature type="transmembrane region" description="Helical" evidence="7">
    <location>
        <begin position="309"/>
        <end position="328"/>
    </location>
</feature>
<feature type="transmembrane region" description="Helical" evidence="7">
    <location>
        <begin position="255"/>
        <end position="274"/>
    </location>
</feature>
<comment type="subcellular location">
    <subcellularLocation>
        <location evidence="1">Cell membrane</location>
        <topology evidence="1">Multi-pass membrane protein</topology>
    </subcellularLocation>
</comment>
<accession>A0A852TC78</accession>
<dbReference type="CDD" id="cd17325">
    <property type="entry name" value="MFS_MdtG_SLC18_like"/>
    <property type="match status" value="1"/>
</dbReference>
<keyword evidence="3" id="KW-0813">Transport</keyword>
<feature type="transmembrane region" description="Helical" evidence="7">
    <location>
        <begin position="217"/>
        <end position="243"/>
    </location>
</feature>